<dbReference type="Gene3D" id="3.30.390.10">
    <property type="entry name" value="Enolase-like, N-terminal domain"/>
    <property type="match status" value="1"/>
</dbReference>
<dbReference type="GO" id="GO:0016829">
    <property type="term" value="F:lyase activity"/>
    <property type="evidence" value="ECO:0007669"/>
    <property type="project" value="UniProtKB-KW"/>
</dbReference>
<dbReference type="CDD" id="cd03316">
    <property type="entry name" value="MR_like"/>
    <property type="match status" value="1"/>
</dbReference>
<evidence type="ECO:0000256" key="1">
    <source>
        <dbReference type="ARBA" id="ARBA00023239"/>
    </source>
</evidence>
<dbReference type="SFLD" id="SFLDS00001">
    <property type="entry name" value="Enolase"/>
    <property type="match status" value="1"/>
</dbReference>
<gene>
    <name evidence="4" type="ORF">GKO48_07375</name>
</gene>
<dbReference type="Gene3D" id="3.20.20.120">
    <property type="entry name" value="Enolase-like C-terminal domain"/>
    <property type="match status" value="1"/>
</dbReference>
<protein>
    <submittedName>
        <fullName evidence="4">Mandelate racemase/muconate lactonizing enzyme family protein</fullName>
    </submittedName>
</protein>
<dbReference type="PANTHER" id="PTHR48080:SF2">
    <property type="entry name" value="D-GALACTONATE DEHYDRATASE"/>
    <property type="match status" value="1"/>
</dbReference>
<dbReference type="Pfam" id="PF02746">
    <property type="entry name" value="MR_MLE_N"/>
    <property type="match status" value="1"/>
</dbReference>
<dbReference type="InterPro" id="IPR029017">
    <property type="entry name" value="Enolase-like_N"/>
</dbReference>
<accession>A0AAJ5ZEE4</accession>
<evidence type="ECO:0000313" key="5">
    <source>
        <dbReference type="Proteomes" id="UP001219901"/>
    </source>
</evidence>
<dbReference type="RefSeq" id="WP_342841501.1">
    <property type="nucleotide sequence ID" value="NZ_CP046146.1"/>
</dbReference>
<name>A0AAJ5ZEE4_9CHLR</name>
<dbReference type="InterPro" id="IPR034593">
    <property type="entry name" value="DgoD-like"/>
</dbReference>
<dbReference type="Pfam" id="PF13378">
    <property type="entry name" value="MR_MLE_C"/>
    <property type="match status" value="1"/>
</dbReference>
<dbReference type="PANTHER" id="PTHR48080">
    <property type="entry name" value="D-GALACTONATE DEHYDRATASE-RELATED"/>
    <property type="match status" value="1"/>
</dbReference>
<feature type="domain" description="Mandelate racemase/muconate lactonizing enzyme N-terminal" evidence="2">
    <location>
        <begin position="16"/>
        <end position="101"/>
    </location>
</feature>
<dbReference type="InterPro" id="IPR029065">
    <property type="entry name" value="Enolase_C-like"/>
</dbReference>
<feature type="domain" description="Enolase C-terminal" evidence="3">
    <location>
        <begin position="185"/>
        <end position="382"/>
    </location>
</feature>
<keyword evidence="1" id="KW-0456">Lyase</keyword>
<dbReference type="InterPro" id="IPR036849">
    <property type="entry name" value="Enolase-like_C_sf"/>
</dbReference>
<reference evidence="5" key="2">
    <citation type="submission" date="2023-06" db="EMBL/GenBank/DDBJ databases">
        <title>Pangenomics reveal diversification of enzyme families and niche specialization in globally abundant SAR202 bacteria.</title>
        <authorList>
            <person name="Saw J.H.W."/>
        </authorList>
    </citation>
    <scope>NUCLEOTIDE SEQUENCE [LARGE SCALE GENOMIC DNA]</scope>
    <source>
        <strain evidence="5">JH1073</strain>
    </source>
</reference>
<evidence type="ECO:0000259" key="3">
    <source>
        <dbReference type="Pfam" id="PF13378"/>
    </source>
</evidence>
<dbReference type="EMBL" id="CP046147">
    <property type="protein sequence ID" value="WFG39445.1"/>
    <property type="molecule type" value="Genomic_DNA"/>
</dbReference>
<dbReference type="SUPFAM" id="SSF54826">
    <property type="entry name" value="Enolase N-terminal domain-like"/>
    <property type="match status" value="1"/>
</dbReference>
<keyword evidence="5" id="KW-1185">Reference proteome</keyword>
<dbReference type="AlphaFoldDB" id="A0AAJ5ZEE4"/>
<dbReference type="InterPro" id="IPR013341">
    <property type="entry name" value="Mandelate_racemase_N_dom"/>
</dbReference>
<reference evidence="4 5" key="1">
    <citation type="submission" date="2019-11" db="EMBL/GenBank/DDBJ databases">
        <authorList>
            <person name="Cho J.-C."/>
        </authorList>
    </citation>
    <scope>NUCLEOTIDE SEQUENCE [LARGE SCALE GENOMIC DNA]</scope>
    <source>
        <strain evidence="4 5">JH1073</strain>
    </source>
</reference>
<evidence type="ECO:0000313" key="4">
    <source>
        <dbReference type="EMBL" id="WFG39445.1"/>
    </source>
</evidence>
<organism evidence="4 5">
    <name type="scientific">Candidatus Lucifugimonas marina</name>
    <dbReference type="NCBI Taxonomy" id="3038979"/>
    <lineage>
        <taxon>Bacteria</taxon>
        <taxon>Bacillati</taxon>
        <taxon>Chloroflexota</taxon>
        <taxon>Dehalococcoidia</taxon>
        <taxon>SAR202 cluster</taxon>
        <taxon>Candidatus Lucifugimonadales</taxon>
        <taxon>Candidatus Lucifugimonadaceae</taxon>
        <taxon>Candidatus Lucifugimonas</taxon>
    </lineage>
</organism>
<dbReference type="SUPFAM" id="SSF51604">
    <property type="entry name" value="Enolase C-terminal domain-like"/>
    <property type="match status" value="1"/>
</dbReference>
<dbReference type="SFLD" id="SFLDG00179">
    <property type="entry name" value="mandelate_racemase"/>
    <property type="match status" value="1"/>
</dbReference>
<dbReference type="Proteomes" id="UP001219901">
    <property type="component" value="Chromosome"/>
</dbReference>
<sequence>MKITDLKIAAIGNAPVVRITTDEGIDGVGAGQPSKPYLKPMIEFYRDMIVGKDPTDVERVMLGIRRMGAFKPWGTGVSAIEMALWDIAGKAAGLPVYKLLGGKVRDKVQVYNGVIRFPRDGNEPEHYAENMQKMKDHPYNFSIIKQAVSFHGKMEKELEDFYYGDPVFVDRHPGHPNRGLITPKGFKYMLERIEAMLDVLGDDVGIALDCGPGMTVPDTLKLAKELEGTNIMWLEDAITGDFNPFVLADLYTQVTPFTSTPIHTGEQIYLRQNFVELIERNAVNVLGPDPMDVGGLAEMKFIAEYADLHGIQFAPHGIFGGLIGLAAQTHLAAVLPDNFIAFELPQARPEWWSEIMQGGEQFPVKDSHIEVPKTIGLGVSFIPEEAKKYLREEDSDFFDD</sequence>
<proteinExistence type="predicted"/>
<evidence type="ECO:0000259" key="2">
    <source>
        <dbReference type="Pfam" id="PF02746"/>
    </source>
</evidence>